<evidence type="ECO:0000313" key="2">
    <source>
        <dbReference type="EMBL" id="PKU92148.1"/>
    </source>
</evidence>
<protein>
    <submittedName>
        <fullName evidence="2">Uncharacterized protein</fullName>
    </submittedName>
</protein>
<comment type="caution">
    <text evidence="2">The sequence shown here is derived from an EMBL/GenBank/DDBJ whole genome shotgun (WGS) entry which is preliminary data.</text>
</comment>
<evidence type="ECO:0000256" key="1">
    <source>
        <dbReference type="SAM" id="Phobius"/>
    </source>
</evidence>
<dbReference type="Proteomes" id="UP000233730">
    <property type="component" value="Unassembled WGS sequence"/>
</dbReference>
<feature type="transmembrane region" description="Helical" evidence="1">
    <location>
        <begin position="92"/>
        <end position="115"/>
    </location>
</feature>
<keyword evidence="1" id="KW-0812">Transmembrane</keyword>
<sequence>MNTLSHRNGKHPTNTTIRQIVRILFPQRLLRQPTPIFSWIFGVLLLLDIPVLLITGLTTLTLAEEAAPDATPECLFSNLCPATPQQRLRDNAILYGSLALWFFFVLIIHLAVITLMDDALSPKRRKVALYTISPFIPLTLLEVGYLLNQWIHNAYIAAAYCTSVLVAALWPAYVSVRVRCHPYAHKGTS</sequence>
<gene>
    <name evidence="2" type="ORF">CQR46_0228</name>
</gene>
<evidence type="ECO:0000313" key="3">
    <source>
        <dbReference type="Proteomes" id="UP000233730"/>
    </source>
</evidence>
<accession>A0A2N3QKD2</accession>
<keyword evidence="1" id="KW-0472">Membrane</keyword>
<dbReference type="EMBL" id="PCGZ01000002">
    <property type="protein sequence ID" value="PKU92148.1"/>
    <property type="molecule type" value="Genomic_DNA"/>
</dbReference>
<organism evidence="2 3">
    <name type="scientific">Bifidobacterium pseudolongum subsp. globosum</name>
    <dbReference type="NCBI Taxonomy" id="1690"/>
    <lineage>
        <taxon>Bacteria</taxon>
        <taxon>Bacillati</taxon>
        <taxon>Actinomycetota</taxon>
        <taxon>Actinomycetes</taxon>
        <taxon>Bifidobacteriales</taxon>
        <taxon>Bifidobacteriaceae</taxon>
        <taxon>Bifidobacterium</taxon>
    </lineage>
</organism>
<proteinExistence type="predicted"/>
<feature type="transmembrane region" description="Helical" evidence="1">
    <location>
        <begin position="36"/>
        <end position="57"/>
    </location>
</feature>
<reference evidence="2 3" key="1">
    <citation type="submission" date="2017-10" db="EMBL/GenBank/DDBJ databases">
        <title>Bifidobacterium genomics.</title>
        <authorList>
            <person name="Lugli G.A."/>
            <person name="Milani C."/>
            <person name="Mancabelli L."/>
        </authorList>
    </citation>
    <scope>NUCLEOTIDE SEQUENCE [LARGE SCALE GENOMIC DNA]</scope>
    <source>
        <strain evidence="2 3">1524B</strain>
    </source>
</reference>
<name>A0A2N3QKD2_9BIFI</name>
<dbReference type="AlphaFoldDB" id="A0A2N3QKD2"/>
<feature type="transmembrane region" description="Helical" evidence="1">
    <location>
        <begin position="127"/>
        <end position="148"/>
    </location>
</feature>
<keyword evidence="1" id="KW-1133">Transmembrane helix</keyword>
<feature type="transmembrane region" description="Helical" evidence="1">
    <location>
        <begin position="154"/>
        <end position="176"/>
    </location>
</feature>